<dbReference type="InterPro" id="IPR016169">
    <property type="entry name" value="FAD-bd_PCMH_sub2"/>
</dbReference>
<dbReference type="InterPro" id="IPR006094">
    <property type="entry name" value="Oxid_FAD_bind_N"/>
</dbReference>
<keyword evidence="3" id="KW-0732">Signal</keyword>
<feature type="chain" id="PRO_5004922411" description="FAD-binding PCMH-type domain-containing protein" evidence="3">
    <location>
        <begin position="21"/>
        <end position="639"/>
    </location>
</feature>
<dbReference type="Pfam" id="PF01565">
    <property type="entry name" value="FAD_binding_4"/>
    <property type="match status" value="1"/>
</dbReference>
<keyword evidence="2" id="KW-0560">Oxidoreductase</keyword>
<protein>
    <recommendedName>
        <fullName evidence="4">FAD-binding PCMH-type domain-containing protein</fullName>
    </recommendedName>
</protein>
<name>W9J2A5_FUSOX</name>
<evidence type="ECO:0000256" key="2">
    <source>
        <dbReference type="ARBA" id="ARBA00023002"/>
    </source>
</evidence>
<dbReference type="PANTHER" id="PTHR13878">
    <property type="entry name" value="GULONOLACTONE OXIDASE"/>
    <property type="match status" value="1"/>
</dbReference>
<dbReference type="EMBL" id="JH717839">
    <property type="protein sequence ID" value="EWZ01138.1"/>
    <property type="molecule type" value="Genomic_DNA"/>
</dbReference>
<dbReference type="GO" id="GO:0016491">
    <property type="term" value="F:oxidoreductase activity"/>
    <property type="evidence" value="ECO:0007669"/>
    <property type="project" value="UniProtKB-KW"/>
</dbReference>
<gene>
    <name evidence="5" type="ORF">FOYG_00816</name>
</gene>
<evidence type="ECO:0000259" key="4">
    <source>
        <dbReference type="PROSITE" id="PS51387"/>
    </source>
</evidence>
<organism evidence="5 6">
    <name type="scientific">Fusarium oxysporum NRRL 32931</name>
    <dbReference type="NCBI Taxonomy" id="660029"/>
    <lineage>
        <taxon>Eukaryota</taxon>
        <taxon>Fungi</taxon>
        <taxon>Dikarya</taxon>
        <taxon>Ascomycota</taxon>
        <taxon>Pezizomycotina</taxon>
        <taxon>Sordariomycetes</taxon>
        <taxon>Hypocreomycetidae</taxon>
        <taxon>Hypocreales</taxon>
        <taxon>Nectriaceae</taxon>
        <taxon>Fusarium</taxon>
        <taxon>Fusarium oxysporum species complex</taxon>
    </lineage>
</organism>
<feature type="signal peptide" evidence="3">
    <location>
        <begin position="1"/>
        <end position="20"/>
    </location>
</feature>
<dbReference type="PANTHER" id="PTHR13878:SF91">
    <property type="entry name" value="FAD BINDING DOMAIN PROTEIN (AFU_ORTHOLOGUE AFUA_6G12070)-RELATED"/>
    <property type="match status" value="1"/>
</dbReference>
<dbReference type="InterPro" id="IPR050432">
    <property type="entry name" value="FAD-linked_Oxidoreductases_BP"/>
</dbReference>
<evidence type="ECO:0000256" key="3">
    <source>
        <dbReference type="SAM" id="SignalP"/>
    </source>
</evidence>
<sequence length="639" mass="69884">MQMTPSILGSLLALLASVHAAPSKAKEVGEHVQGDYLKEETFQLTDTSLSALDEIDPSHASLFYPNSTSKGRSTTHHVLGKCKTFPEDRNWPSSSLWKLLDLITGGALIKTVPIAAPCYRNLGSYDKVECSRVVDQWSNSSLHIADPSSVMWPLYQGRTCQPGEKTDGRCTLGGYPSYVVDARNVAHLQLAVNFARSMNLRLVIKNTGHDFNGRSAGAGALSVWMQRFKSIQFLKSYKTKFYSGPALKVGAGVIGSELYEAAERYGITTIGGEGMSVGYAGGFLAGGGHSPMSPLYGMGADQVVLSIEVVTADGRFVTANEHQNTDLFWALCGGGGSTFGVVTSYTVKVFPKIKAAIMSFSFTTSNTVSYNTFWRAVRAYWELIPTFNAAGNYEYWAVTHGEGDLLAFLFFPWFAPNHTLVELKTLVAPLFQAWKDLGIEFNVTESEHSSYYDAWAAGFPREVVGGAKTKTAGRLFPTENFKDAAKFNKTFDALKSLSDKGGQIIGFGITGGPGPYPDNAVNPAWRSAAMWAISVIDYPEGSSWDVVAEKSKTLTNDWMKPWREVTPGGGSYASEADVTEPNFQQSFYGTDKYKRLLSIKEKVDPYGLFYALQGVGSERWYVTDQVDGIPTQNGRLCRI</sequence>
<comment type="similarity">
    <text evidence="1">Belongs to the oxygen-dependent FAD-linked oxidoreductase family.</text>
</comment>
<dbReference type="OrthoDB" id="9983560at2759"/>
<proteinExistence type="inferred from homology"/>
<feature type="domain" description="FAD-binding PCMH-type" evidence="4">
    <location>
        <begin position="172"/>
        <end position="352"/>
    </location>
</feature>
<evidence type="ECO:0000313" key="6">
    <source>
        <dbReference type="Proteomes" id="UP000030753"/>
    </source>
</evidence>
<dbReference type="InterPro" id="IPR036318">
    <property type="entry name" value="FAD-bd_PCMH-like_sf"/>
</dbReference>
<dbReference type="Gene3D" id="3.40.462.20">
    <property type="match status" value="1"/>
</dbReference>
<accession>W9J2A5</accession>
<dbReference type="Pfam" id="PF08031">
    <property type="entry name" value="BBE"/>
    <property type="match status" value="1"/>
</dbReference>
<dbReference type="HOGENOM" id="CLU_018354_4_2_1"/>
<dbReference type="InterPro" id="IPR012951">
    <property type="entry name" value="BBE"/>
</dbReference>
<evidence type="ECO:0000256" key="1">
    <source>
        <dbReference type="ARBA" id="ARBA00005466"/>
    </source>
</evidence>
<dbReference type="Proteomes" id="UP000030753">
    <property type="component" value="Unassembled WGS sequence"/>
</dbReference>
<evidence type="ECO:0000313" key="5">
    <source>
        <dbReference type="EMBL" id="EWZ01138.1"/>
    </source>
</evidence>
<reference evidence="5 6" key="1">
    <citation type="submission" date="2011-06" db="EMBL/GenBank/DDBJ databases">
        <title>The Genome Sequence of Fusarium oxysporum FOSC 3-a.</title>
        <authorList>
            <consortium name="The Broad Institute Genome Sequencing Platform"/>
            <person name="Ma L.-J."/>
            <person name="Gale L.R."/>
            <person name="Schwartz D.C."/>
            <person name="Zhou S."/>
            <person name="Corby-Kistler H."/>
            <person name="Young S.K."/>
            <person name="Zeng Q."/>
            <person name="Gargeya S."/>
            <person name="Fitzgerald M."/>
            <person name="Haas B."/>
            <person name="Abouelleil A."/>
            <person name="Alvarado L."/>
            <person name="Arachchi H.M."/>
            <person name="Berlin A."/>
            <person name="Brown A."/>
            <person name="Chapman S.B."/>
            <person name="Chen Z."/>
            <person name="Dunbar C."/>
            <person name="Freedman E."/>
            <person name="Gearin G."/>
            <person name="Gellesch M."/>
            <person name="Goldberg J."/>
            <person name="Griggs A."/>
            <person name="Gujja S."/>
            <person name="Heiman D."/>
            <person name="Howarth C."/>
            <person name="Larson L."/>
            <person name="Lui A."/>
            <person name="MacDonald P.J.P."/>
            <person name="Mehta T."/>
            <person name="Montmayeur A."/>
            <person name="Murphy C."/>
            <person name="Neiman D."/>
            <person name="Pearson M."/>
            <person name="Priest M."/>
            <person name="Roberts A."/>
            <person name="Saif S."/>
            <person name="Shea T."/>
            <person name="Shenoy N."/>
            <person name="Sisk P."/>
            <person name="Stolte C."/>
            <person name="Sykes S."/>
            <person name="Wortman J."/>
            <person name="Nusbaum C."/>
            <person name="Birren B."/>
        </authorList>
    </citation>
    <scope>NUCLEOTIDE SEQUENCE [LARGE SCALE GENOMIC DNA]</scope>
    <source>
        <strain evidence="6">FOSC 3-a</strain>
    </source>
</reference>
<dbReference type="GO" id="GO:0071949">
    <property type="term" value="F:FAD binding"/>
    <property type="evidence" value="ECO:0007669"/>
    <property type="project" value="InterPro"/>
</dbReference>
<dbReference type="InterPro" id="IPR016166">
    <property type="entry name" value="FAD-bd_PCMH"/>
</dbReference>
<dbReference type="Gene3D" id="3.30.465.10">
    <property type="match status" value="1"/>
</dbReference>
<dbReference type="PROSITE" id="PS51387">
    <property type="entry name" value="FAD_PCMH"/>
    <property type="match status" value="1"/>
</dbReference>
<dbReference type="SUPFAM" id="SSF56176">
    <property type="entry name" value="FAD-binding/transporter-associated domain-like"/>
    <property type="match status" value="1"/>
</dbReference>
<dbReference type="AlphaFoldDB" id="W9J2A5"/>